<dbReference type="GO" id="GO:0003824">
    <property type="term" value="F:catalytic activity"/>
    <property type="evidence" value="ECO:0007669"/>
    <property type="project" value="InterPro"/>
</dbReference>
<dbReference type="SUPFAM" id="SSF52096">
    <property type="entry name" value="ClpP/crotonase"/>
    <property type="match status" value="1"/>
</dbReference>
<dbReference type="Proteomes" id="UP000030151">
    <property type="component" value="Unassembled WGS sequence"/>
</dbReference>
<dbReference type="NCBIfam" id="NF006108">
    <property type="entry name" value="PRK08259.1"/>
    <property type="match status" value="1"/>
</dbReference>
<evidence type="ECO:0000313" key="5">
    <source>
        <dbReference type="Proteomes" id="UP000030151"/>
    </source>
</evidence>
<evidence type="ECO:0000313" key="4">
    <source>
        <dbReference type="EMBL" id="EXU97442.1"/>
    </source>
</evidence>
<sequence length="285" mass="29936">MVDKGSPVLYEPSPEGVTTITINRPHVRNAVNRAAAAGLAQAFRAFENDSSQRVCILTGAGDSFCAGYDLHEVAKGQHASPAAQPVDRVNGAMGPMGPSRMALTKPVIAAVSGYAVAGGLELSLLADMRVADDTAVFGVFCRRFGVPLIDGGTVRLQKVVGLGRAMDMILTGRPVCADEALTFGLVNRVVAGKGEAVREARRLAGVLLGFPEKCMRADLVSAHYAAYDAKGLEDALRFEFERGEKVILHESVAGAKRFDGGAGRGGKFDNDGRGHGAKGRKGSRL</sequence>
<dbReference type="Gene3D" id="3.90.226.10">
    <property type="entry name" value="2-enoyl-CoA Hydratase, Chain A, domain 1"/>
    <property type="match status" value="1"/>
</dbReference>
<reference evidence="4 5" key="1">
    <citation type="submission" date="2014-02" db="EMBL/GenBank/DDBJ databases">
        <title>The genome sequence of the entomopathogenic fungus Metarhizium robertsii ARSEF 2575.</title>
        <authorList>
            <person name="Giuliano Garisto Donzelli B."/>
            <person name="Roe B.A."/>
            <person name="Macmil S.L."/>
            <person name="Krasnoff S.B."/>
            <person name="Gibson D.M."/>
        </authorList>
    </citation>
    <scope>NUCLEOTIDE SEQUENCE [LARGE SCALE GENOMIC DNA]</scope>
    <source>
        <strain evidence="4 5">ARSEF 2575</strain>
    </source>
</reference>
<dbReference type="OrthoDB" id="2018133at2759"/>
<accession>A0A0A1UQT0</accession>
<dbReference type="InterPro" id="IPR018376">
    <property type="entry name" value="Enoyl-CoA_hyd/isom_CS"/>
</dbReference>
<dbReference type="PROSITE" id="PS00166">
    <property type="entry name" value="ENOYL_COA_HYDRATASE"/>
    <property type="match status" value="1"/>
</dbReference>
<evidence type="ECO:0000256" key="2">
    <source>
        <dbReference type="RuleBase" id="RU003707"/>
    </source>
</evidence>
<organism evidence="4 5">
    <name type="scientific">Metarhizium robertsii</name>
    <dbReference type="NCBI Taxonomy" id="568076"/>
    <lineage>
        <taxon>Eukaryota</taxon>
        <taxon>Fungi</taxon>
        <taxon>Dikarya</taxon>
        <taxon>Ascomycota</taxon>
        <taxon>Pezizomycotina</taxon>
        <taxon>Sordariomycetes</taxon>
        <taxon>Hypocreomycetidae</taxon>
        <taxon>Hypocreales</taxon>
        <taxon>Clavicipitaceae</taxon>
        <taxon>Metarhizium</taxon>
    </lineage>
</organism>
<dbReference type="PANTHER" id="PTHR43802:SF1">
    <property type="entry name" value="IP11341P-RELATED"/>
    <property type="match status" value="1"/>
</dbReference>
<evidence type="ECO:0000256" key="3">
    <source>
        <dbReference type="SAM" id="MobiDB-lite"/>
    </source>
</evidence>
<feature type="region of interest" description="Disordered" evidence="3">
    <location>
        <begin position="264"/>
        <end position="285"/>
    </location>
</feature>
<evidence type="ECO:0000256" key="1">
    <source>
        <dbReference type="ARBA" id="ARBA00005254"/>
    </source>
</evidence>
<gene>
    <name evidence="4" type="ORF">X797_009546</name>
</gene>
<dbReference type="Gene3D" id="1.10.287.2460">
    <property type="match status" value="1"/>
</dbReference>
<dbReference type="Pfam" id="PF00378">
    <property type="entry name" value="ECH_1"/>
    <property type="match status" value="1"/>
</dbReference>
<dbReference type="InterPro" id="IPR001753">
    <property type="entry name" value="Enoyl-CoA_hydra/iso"/>
</dbReference>
<feature type="compositionally biased region" description="Basic residues" evidence="3">
    <location>
        <begin position="275"/>
        <end position="285"/>
    </location>
</feature>
<dbReference type="HOGENOM" id="CLU_009834_7_4_1"/>
<comment type="caution">
    <text evidence="4">The sequence shown here is derived from an EMBL/GenBank/DDBJ whole genome shotgun (WGS) entry which is preliminary data.</text>
</comment>
<dbReference type="PANTHER" id="PTHR43802">
    <property type="entry name" value="ENOYL-COA HYDRATASE"/>
    <property type="match status" value="1"/>
</dbReference>
<dbReference type="InterPro" id="IPR029045">
    <property type="entry name" value="ClpP/crotonase-like_dom_sf"/>
</dbReference>
<dbReference type="eggNOG" id="KOG1680">
    <property type="taxonomic scope" value="Eukaryota"/>
</dbReference>
<protein>
    <submittedName>
        <fullName evidence="4">Enoyl-CoA hydratase/carnithine racemase</fullName>
    </submittedName>
</protein>
<name>A0A0A1UQT0_9HYPO</name>
<dbReference type="AlphaFoldDB" id="A0A0A1UQT0"/>
<comment type="similarity">
    <text evidence="1 2">Belongs to the enoyl-CoA hydratase/isomerase family.</text>
</comment>
<proteinExistence type="inferred from homology"/>
<dbReference type="EMBL" id="JELW01000037">
    <property type="protein sequence ID" value="EXU97442.1"/>
    <property type="molecule type" value="Genomic_DNA"/>
</dbReference>
<dbReference type="CDD" id="cd06558">
    <property type="entry name" value="crotonase-like"/>
    <property type="match status" value="1"/>
</dbReference>